<dbReference type="InterPro" id="IPR006059">
    <property type="entry name" value="SBP"/>
</dbReference>
<evidence type="ECO:0000313" key="7">
    <source>
        <dbReference type="EMBL" id="RKL68167.1"/>
    </source>
</evidence>
<keyword evidence="1" id="KW-1003">Cell membrane</keyword>
<protein>
    <submittedName>
        <fullName evidence="7">ABC transporter substrate-binding protein</fullName>
    </submittedName>
</protein>
<dbReference type="SUPFAM" id="SSF53850">
    <property type="entry name" value="Periplasmic binding protein-like II"/>
    <property type="match status" value="1"/>
</dbReference>
<evidence type="ECO:0000256" key="2">
    <source>
        <dbReference type="ARBA" id="ARBA00022729"/>
    </source>
</evidence>
<reference evidence="7 8" key="1">
    <citation type="submission" date="2017-10" db="EMBL/GenBank/DDBJ databases">
        <title>Bacillus sp. nov., a halophilic bacterium isolated from a Keqin Lake.</title>
        <authorList>
            <person name="Wang H."/>
        </authorList>
    </citation>
    <scope>NUCLEOTIDE SEQUENCE [LARGE SCALE GENOMIC DNA]</scope>
    <source>
        <strain evidence="7 8">KCTC 13187</strain>
    </source>
</reference>
<dbReference type="AlphaFoldDB" id="A0A3A9K6G1"/>
<keyword evidence="8" id="KW-1185">Reference proteome</keyword>
<comment type="caution">
    <text evidence="7">The sequence shown here is derived from an EMBL/GenBank/DDBJ whole genome shotgun (WGS) entry which is preliminary data.</text>
</comment>
<keyword evidence="2 6" id="KW-0732">Signal</keyword>
<dbReference type="Gene3D" id="3.40.190.10">
    <property type="entry name" value="Periplasmic binding protein-like II"/>
    <property type="match status" value="2"/>
</dbReference>
<proteinExistence type="predicted"/>
<keyword evidence="4" id="KW-0564">Palmitate</keyword>
<dbReference type="PANTHER" id="PTHR43649">
    <property type="entry name" value="ARABINOSE-BINDING PROTEIN-RELATED"/>
    <property type="match status" value="1"/>
</dbReference>
<organism evidence="7 8">
    <name type="scientific">Salipaludibacillus neizhouensis</name>
    <dbReference type="NCBI Taxonomy" id="885475"/>
    <lineage>
        <taxon>Bacteria</taxon>
        <taxon>Bacillati</taxon>
        <taxon>Bacillota</taxon>
        <taxon>Bacilli</taxon>
        <taxon>Bacillales</taxon>
        <taxon>Bacillaceae</taxon>
    </lineage>
</organism>
<dbReference type="PROSITE" id="PS51257">
    <property type="entry name" value="PROKAR_LIPOPROTEIN"/>
    <property type="match status" value="1"/>
</dbReference>
<feature type="chain" id="PRO_5017337418" evidence="6">
    <location>
        <begin position="25"/>
        <end position="520"/>
    </location>
</feature>
<dbReference type="Proteomes" id="UP000281498">
    <property type="component" value="Unassembled WGS sequence"/>
</dbReference>
<evidence type="ECO:0000256" key="6">
    <source>
        <dbReference type="SAM" id="SignalP"/>
    </source>
</evidence>
<keyword evidence="3" id="KW-0472">Membrane</keyword>
<evidence type="ECO:0000256" key="5">
    <source>
        <dbReference type="ARBA" id="ARBA00023288"/>
    </source>
</evidence>
<feature type="signal peptide" evidence="6">
    <location>
        <begin position="1"/>
        <end position="24"/>
    </location>
</feature>
<dbReference type="InterPro" id="IPR050490">
    <property type="entry name" value="Bact_solute-bd_prot1"/>
</dbReference>
<sequence>MKRIKLSKRLAVVGTVTLSSMILAACGGNNEGNTEANANADASNNSEVSTEELDDEPVTIEMMANLHTPETPGDFLKDKLEEKYNVELDIQWVPDGNYEERLNTAFATDTLPMVVPMGFDMFNQFKDPIRADQFWEIEPYLEEFENLSKLNPEILDNTRVDGKLYSLYQGRPLSRQGVIYRKDWADNLGIEEPTTTEEFMEMARAFTEDDPNGSGSDDTIGLTDRSDLVYGAFKTMSSWFGTPNNWGVVDGEVKPEFMFDEYIETMDFVKEMHSNGYMNQDFPVTSKDDQQAMFKNGGAGIYVGSMGDVLSIHTDATELNPDAEYGVFNYVEGPDGEYNVWAIPGFGSVVLFPKSAYEDENELRKVLAFYDKLMTPEGANLLVWGEEGRHYEMEGEGVNWIEDNLNEVDNDIRPFLSLEIGEPATSGRYEMASTYDVKAEADKLTIENEEYLVHDPTITLDSESHITYGDRLDQMMNDATHQYMLGQIDLDEFNATVEEWKSEGGEAIMAEFTESYQAQQ</sequence>
<gene>
    <name evidence="7" type="ORF">CR203_06685</name>
</gene>
<dbReference type="EMBL" id="PDOE01000002">
    <property type="protein sequence ID" value="RKL68167.1"/>
    <property type="molecule type" value="Genomic_DNA"/>
</dbReference>
<dbReference type="Pfam" id="PF01547">
    <property type="entry name" value="SBP_bac_1"/>
    <property type="match status" value="1"/>
</dbReference>
<evidence type="ECO:0000313" key="8">
    <source>
        <dbReference type="Proteomes" id="UP000281498"/>
    </source>
</evidence>
<dbReference type="RefSeq" id="WP_110938507.1">
    <property type="nucleotide sequence ID" value="NZ_KZ614147.1"/>
</dbReference>
<name>A0A3A9K6G1_9BACI</name>
<accession>A0A3A9K6G1</accession>
<keyword evidence="5" id="KW-0449">Lipoprotein</keyword>
<dbReference type="OrthoDB" id="9787283at2"/>
<dbReference type="CDD" id="cd13580">
    <property type="entry name" value="PBP2_AlgQ_like_1"/>
    <property type="match status" value="1"/>
</dbReference>
<evidence type="ECO:0000256" key="4">
    <source>
        <dbReference type="ARBA" id="ARBA00023139"/>
    </source>
</evidence>
<evidence type="ECO:0000256" key="3">
    <source>
        <dbReference type="ARBA" id="ARBA00023136"/>
    </source>
</evidence>
<dbReference type="PANTHER" id="PTHR43649:SF33">
    <property type="entry name" value="POLYGALACTURONAN_RHAMNOGALACTURONAN-BINDING PROTEIN YTCQ"/>
    <property type="match status" value="1"/>
</dbReference>
<evidence type="ECO:0000256" key="1">
    <source>
        <dbReference type="ARBA" id="ARBA00022475"/>
    </source>
</evidence>